<evidence type="ECO:0000313" key="1">
    <source>
        <dbReference type="Proteomes" id="UP000887560"/>
    </source>
</evidence>
<organism evidence="1 2">
    <name type="scientific">Meloidogyne floridensis</name>
    <dbReference type="NCBI Taxonomy" id="298350"/>
    <lineage>
        <taxon>Eukaryota</taxon>
        <taxon>Metazoa</taxon>
        <taxon>Ecdysozoa</taxon>
        <taxon>Nematoda</taxon>
        <taxon>Chromadorea</taxon>
        <taxon>Rhabditida</taxon>
        <taxon>Tylenchina</taxon>
        <taxon>Tylenchomorpha</taxon>
        <taxon>Tylenchoidea</taxon>
        <taxon>Meloidogynidae</taxon>
        <taxon>Meloidogyninae</taxon>
        <taxon>Meloidogyne</taxon>
    </lineage>
</organism>
<name>A0A915P102_9BILA</name>
<dbReference type="AlphaFoldDB" id="A0A915P102"/>
<reference evidence="2" key="1">
    <citation type="submission" date="2022-11" db="UniProtKB">
        <authorList>
            <consortium name="WormBaseParasite"/>
        </authorList>
    </citation>
    <scope>IDENTIFICATION</scope>
</reference>
<evidence type="ECO:0000313" key="2">
    <source>
        <dbReference type="WBParaSite" id="scf7180000421871.g7829"/>
    </source>
</evidence>
<accession>A0A915P102</accession>
<proteinExistence type="predicted"/>
<keyword evidence="1" id="KW-1185">Reference proteome</keyword>
<dbReference type="Proteomes" id="UP000887560">
    <property type="component" value="Unplaced"/>
</dbReference>
<sequence>LSSNLILQETVQNGSWIGTSKTVNCDNGTRLPNTVEECREHSLKEGQKIRISIKIESSMKVSCVIETVEDIIYENKKIELCIPLLDTQYIQVNALNITEEEHPIRIRT</sequence>
<dbReference type="WBParaSite" id="scf7180000421871.g7829">
    <property type="protein sequence ID" value="scf7180000421871.g7829"/>
    <property type="gene ID" value="scf7180000421871.g7829"/>
</dbReference>
<protein>
    <submittedName>
        <fullName evidence="2">Sushi domain-containing protein</fullName>
    </submittedName>
</protein>